<evidence type="ECO:0000313" key="1">
    <source>
        <dbReference type="EMBL" id="KAK9839539.1"/>
    </source>
</evidence>
<gene>
    <name evidence="1" type="ORF">WJX81_008282</name>
</gene>
<evidence type="ECO:0000313" key="2">
    <source>
        <dbReference type="Proteomes" id="UP001445335"/>
    </source>
</evidence>
<protein>
    <recommendedName>
        <fullName evidence="3">Methyltransferase domain-containing protein</fullName>
    </recommendedName>
</protein>
<dbReference type="InterPro" id="IPR029063">
    <property type="entry name" value="SAM-dependent_MTases_sf"/>
</dbReference>
<organism evidence="1 2">
    <name type="scientific">Elliptochloris bilobata</name>
    <dbReference type="NCBI Taxonomy" id="381761"/>
    <lineage>
        <taxon>Eukaryota</taxon>
        <taxon>Viridiplantae</taxon>
        <taxon>Chlorophyta</taxon>
        <taxon>core chlorophytes</taxon>
        <taxon>Trebouxiophyceae</taxon>
        <taxon>Trebouxiophyceae incertae sedis</taxon>
        <taxon>Elliptochloris clade</taxon>
        <taxon>Elliptochloris</taxon>
    </lineage>
</organism>
<reference evidence="1 2" key="1">
    <citation type="journal article" date="2024" name="Nat. Commun.">
        <title>Phylogenomics reveals the evolutionary origins of lichenization in chlorophyte algae.</title>
        <authorList>
            <person name="Puginier C."/>
            <person name="Libourel C."/>
            <person name="Otte J."/>
            <person name="Skaloud P."/>
            <person name="Haon M."/>
            <person name="Grisel S."/>
            <person name="Petersen M."/>
            <person name="Berrin J.G."/>
            <person name="Delaux P.M."/>
            <person name="Dal Grande F."/>
            <person name="Keller J."/>
        </authorList>
    </citation>
    <scope>NUCLEOTIDE SEQUENCE [LARGE SCALE GENOMIC DNA]</scope>
    <source>
        <strain evidence="1 2">SAG 245.80</strain>
    </source>
</reference>
<keyword evidence="2" id="KW-1185">Reference proteome</keyword>
<dbReference type="SUPFAM" id="SSF53335">
    <property type="entry name" value="S-adenosyl-L-methionine-dependent methyltransferases"/>
    <property type="match status" value="1"/>
</dbReference>
<accession>A0AAW1S0I1</accession>
<dbReference type="Gene3D" id="3.40.50.150">
    <property type="entry name" value="Vaccinia Virus protein VP39"/>
    <property type="match status" value="1"/>
</dbReference>
<evidence type="ECO:0008006" key="3">
    <source>
        <dbReference type="Google" id="ProtNLM"/>
    </source>
</evidence>
<proteinExistence type="predicted"/>
<sequence length="170" mass="18891">MLEALGQRHPGFRYHGLDVVRSVVADNQRRFAQQQTWAFELADITQGPLPSGYELILCRDALQHLPFSAVIAALENFARSDTRYLLVGSYMRLGGNKNIAAGQAFDIDLMQAPFGLDAPLMAYNELTHHLTNGSFADKHLLLYSMEALRAVDWDAMRERAAAVAASARAR</sequence>
<dbReference type="AlphaFoldDB" id="A0AAW1S0I1"/>
<dbReference type="Proteomes" id="UP001445335">
    <property type="component" value="Unassembled WGS sequence"/>
</dbReference>
<dbReference type="EMBL" id="JALJOU010000016">
    <property type="protein sequence ID" value="KAK9839539.1"/>
    <property type="molecule type" value="Genomic_DNA"/>
</dbReference>
<comment type="caution">
    <text evidence="1">The sequence shown here is derived from an EMBL/GenBank/DDBJ whole genome shotgun (WGS) entry which is preliminary data.</text>
</comment>
<name>A0AAW1S0I1_9CHLO</name>